<keyword evidence="4" id="KW-0479">Metal-binding</keyword>
<dbReference type="CDD" id="cd21175">
    <property type="entry name" value="LPMO_AA9"/>
    <property type="match status" value="1"/>
</dbReference>
<dbReference type="RefSeq" id="XP_015409707.1">
    <property type="nucleotide sequence ID" value="XM_015548081.1"/>
</dbReference>
<dbReference type="AlphaFoldDB" id="A0A0L1JAK3"/>
<dbReference type="Proteomes" id="UP000037505">
    <property type="component" value="Unassembled WGS sequence"/>
</dbReference>
<feature type="signal peptide" evidence="11">
    <location>
        <begin position="1"/>
        <end position="20"/>
    </location>
</feature>
<evidence type="ECO:0000256" key="5">
    <source>
        <dbReference type="ARBA" id="ARBA00022729"/>
    </source>
</evidence>
<dbReference type="InterPro" id="IPR000254">
    <property type="entry name" value="CBD"/>
</dbReference>
<keyword evidence="3 10" id="KW-0964">Secreted</keyword>
<dbReference type="GO" id="GO:0004497">
    <property type="term" value="F:monooxygenase activity"/>
    <property type="evidence" value="ECO:0007669"/>
    <property type="project" value="UniProtKB-KW"/>
</dbReference>
<dbReference type="InterPro" id="IPR035971">
    <property type="entry name" value="CBD_sf"/>
</dbReference>
<comment type="cofactor">
    <cofactor evidence="1">
        <name>Cu(2+)</name>
        <dbReference type="ChEBI" id="CHEBI:29036"/>
    </cofactor>
</comment>
<keyword evidence="7" id="KW-0186">Copper</keyword>
<evidence type="ECO:0000313" key="14">
    <source>
        <dbReference type="Proteomes" id="UP000037505"/>
    </source>
</evidence>
<dbReference type="Pfam" id="PF03443">
    <property type="entry name" value="AA9"/>
    <property type="match status" value="1"/>
</dbReference>
<keyword evidence="9 10" id="KW-1015">Disulfide bond</keyword>
<name>A0A0L1JAK3_ASPN3</name>
<evidence type="ECO:0000256" key="2">
    <source>
        <dbReference type="ARBA" id="ARBA00004613"/>
    </source>
</evidence>
<protein>
    <recommendedName>
        <fullName evidence="10">AA9 family lytic polysaccharide monooxygenase</fullName>
        <ecNumber evidence="10">1.14.99.56</ecNumber>
    </recommendedName>
    <alternativeName>
        <fullName evidence="10">Endo-beta-1,4-glucanase</fullName>
    </alternativeName>
    <alternativeName>
        <fullName evidence="10">Glycosyl hydrolase 61 family protein</fullName>
    </alternativeName>
</protein>
<dbReference type="PROSITE" id="PS00562">
    <property type="entry name" value="CBM1_1"/>
    <property type="match status" value="1"/>
</dbReference>
<keyword evidence="6" id="KW-0560">Oxidoreductase</keyword>
<dbReference type="Pfam" id="PF00734">
    <property type="entry name" value="CBM_1"/>
    <property type="match status" value="1"/>
</dbReference>
<evidence type="ECO:0000259" key="12">
    <source>
        <dbReference type="PROSITE" id="PS51164"/>
    </source>
</evidence>
<evidence type="ECO:0000256" key="11">
    <source>
        <dbReference type="SAM" id="SignalP"/>
    </source>
</evidence>
<evidence type="ECO:0000256" key="10">
    <source>
        <dbReference type="RuleBase" id="RU368122"/>
    </source>
</evidence>
<comment type="domain">
    <text evidence="10">Has a modular structure: an endo-beta-1,4-glucanase catalytic module at the N-terminus, a linker rich in serines and threonines, and a C-terminal carbohydrate-binding module (CBM).</text>
</comment>
<dbReference type="GO" id="GO:0046872">
    <property type="term" value="F:metal ion binding"/>
    <property type="evidence" value="ECO:0007669"/>
    <property type="project" value="UniProtKB-KW"/>
</dbReference>
<keyword evidence="5 11" id="KW-0732">Signal</keyword>
<comment type="function">
    <text evidence="10">Lytic polysaccharide monooxygenase (LMPO) that depolymerizes crystalline and amorphous polysaccharides via the oxidation of scissile alpha- or beta-(1-4)-glycosidic bonds, yielding C1 and/or C4 oxidation products. Catalysis by LPMOs requires the reduction of the active-site copper from Cu(II) to Cu(I) by a reducing agent and H(2)O(2) or O(2) as a cosubstrate.</text>
</comment>
<evidence type="ECO:0000256" key="7">
    <source>
        <dbReference type="ARBA" id="ARBA00023008"/>
    </source>
</evidence>
<evidence type="ECO:0000256" key="1">
    <source>
        <dbReference type="ARBA" id="ARBA00001973"/>
    </source>
</evidence>
<feature type="domain" description="CBM1" evidence="12">
    <location>
        <begin position="285"/>
        <end position="321"/>
    </location>
</feature>
<dbReference type="EMBL" id="JNOM01000045">
    <property type="protein sequence ID" value="KNG88784.1"/>
    <property type="molecule type" value="Genomic_DNA"/>
</dbReference>
<sequence>MKLNLASLSFLASLAPLVSGHYVFSKLIVDGQTTKDFEYIRENSNGYQPTLASEIVSDDFRCNKGSMESAAKTKVYTVAPGAEIGFQLAYGATMKHPGPLQIYMSKAPGDVKSYDGSGDWFKVYQEGVCHDISGGLKDTDWCTWDKDTASFKIPENTPAGQYLVRVEHIGLHRGFSGNSEFYFTCAQIEVTGSGSGVPEPLVKIPGMYNPEDPNIHFDIYYPTPTSYDLPGPSVWSGSASGSSPTISAPPVNNAAAASSAAPTTLVTLSKTVDTPAPTQPAPSVGTIKKYYQCGGEGWTGSGSCEAGTTCRDWNPWYHQCV</sequence>
<evidence type="ECO:0000256" key="6">
    <source>
        <dbReference type="ARBA" id="ARBA00023002"/>
    </source>
</evidence>
<dbReference type="SUPFAM" id="SSF57180">
    <property type="entry name" value="Cellulose-binding domain"/>
    <property type="match status" value="1"/>
</dbReference>
<dbReference type="GO" id="GO:0008810">
    <property type="term" value="F:cellulase activity"/>
    <property type="evidence" value="ECO:0007669"/>
    <property type="project" value="UniProtKB-UniRule"/>
</dbReference>
<dbReference type="STRING" id="1509407.A0A0L1JAK3"/>
<dbReference type="GeneID" id="26804628"/>
<dbReference type="GO" id="GO:0005576">
    <property type="term" value="C:extracellular region"/>
    <property type="evidence" value="ECO:0007669"/>
    <property type="project" value="UniProtKB-SubCell"/>
</dbReference>
<gene>
    <name evidence="13" type="ORF">ANOM_002824</name>
</gene>
<dbReference type="PANTHER" id="PTHR33353:SF2">
    <property type="entry name" value="ENDO-BETA-1,4-GLUCANASE D"/>
    <property type="match status" value="1"/>
</dbReference>
<dbReference type="Gene3D" id="2.70.50.70">
    <property type="match status" value="1"/>
</dbReference>
<dbReference type="OrthoDB" id="3496539at2759"/>
<reference evidence="13 14" key="1">
    <citation type="submission" date="2014-06" db="EMBL/GenBank/DDBJ databases">
        <title>The Genome of the Aflatoxigenic Filamentous Fungus Aspergillus nomius.</title>
        <authorList>
            <person name="Moore M.G."/>
            <person name="Shannon B.M."/>
            <person name="Brian M.M."/>
        </authorList>
    </citation>
    <scope>NUCLEOTIDE SEQUENCE [LARGE SCALE GENOMIC DNA]</scope>
    <source>
        <strain evidence="13 14">NRRL 13137</strain>
    </source>
</reference>
<dbReference type="InterPro" id="IPR049892">
    <property type="entry name" value="AA9"/>
</dbReference>
<keyword evidence="14" id="KW-1185">Reference proteome</keyword>
<feature type="chain" id="PRO_5005553615" description="AA9 family lytic polysaccharide monooxygenase" evidence="11">
    <location>
        <begin position="21"/>
        <end position="321"/>
    </location>
</feature>
<evidence type="ECO:0000256" key="9">
    <source>
        <dbReference type="ARBA" id="ARBA00023157"/>
    </source>
</evidence>
<dbReference type="EC" id="1.14.99.56" evidence="10"/>
<keyword evidence="10" id="KW-0136">Cellulose degradation</keyword>
<keyword evidence="8" id="KW-0503">Monooxygenase</keyword>
<dbReference type="GO" id="GO:0030248">
    <property type="term" value="F:cellulose binding"/>
    <property type="evidence" value="ECO:0007669"/>
    <property type="project" value="UniProtKB-UniRule"/>
</dbReference>
<dbReference type="GO" id="GO:0030245">
    <property type="term" value="P:cellulose catabolic process"/>
    <property type="evidence" value="ECO:0007669"/>
    <property type="project" value="UniProtKB-UniRule"/>
</dbReference>
<accession>A0A0L1JAK3</accession>
<evidence type="ECO:0000256" key="8">
    <source>
        <dbReference type="ARBA" id="ARBA00023033"/>
    </source>
</evidence>
<comment type="caution">
    <text evidence="13">The sequence shown here is derived from an EMBL/GenBank/DDBJ whole genome shotgun (WGS) entry which is preliminary data.</text>
</comment>
<dbReference type="PROSITE" id="PS51164">
    <property type="entry name" value="CBM1_2"/>
    <property type="match status" value="1"/>
</dbReference>
<dbReference type="PANTHER" id="PTHR33353">
    <property type="entry name" value="PUTATIVE (AFU_ORTHOLOGUE AFUA_1G12560)-RELATED"/>
    <property type="match status" value="1"/>
</dbReference>
<comment type="subcellular location">
    <subcellularLocation>
        <location evidence="2 10">Secreted</location>
    </subcellularLocation>
</comment>
<proteinExistence type="predicted"/>
<evidence type="ECO:0000256" key="3">
    <source>
        <dbReference type="ARBA" id="ARBA00022525"/>
    </source>
</evidence>
<evidence type="ECO:0000256" key="4">
    <source>
        <dbReference type="ARBA" id="ARBA00022723"/>
    </source>
</evidence>
<comment type="catalytic activity">
    <reaction evidence="10">
        <text>[(1-&gt;4)-beta-D-glucosyl]n+m + reduced acceptor + O2 = 4-dehydro-beta-D-glucosyl-[(1-&gt;4)-beta-D-glucosyl]n-1 + [(1-&gt;4)-beta-D-glucosyl]m + acceptor + H2O.</text>
        <dbReference type="EC" id="1.14.99.56"/>
    </reaction>
</comment>
<dbReference type="SMART" id="SM00236">
    <property type="entry name" value="fCBD"/>
    <property type="match status" value="1"/>
</dbReference>
<evidence type="ECO:0000313" key="13">
    <source>
        <dbReference type="EMBL" id="KNG88784.1"/>
    </source>
</evidence>
<keyword evidence="10" id="KW-0624">Polysaccharide degradation</keyword>
<dbReference type="InterPro" id="IPR005103">
    <property type="entry name" value="AA9_LPMO"/>
</dbReference>
<organism evidence="13 14">
    <name type="scientific">Aspergillus nomiae NRRL (strain ATCC 15546 / NRRL 13137 / CBS 260.88 / M93)</name>
    <dbReference type="NCBI Taxonomy" id="1509407"/>
    <lineage>
        <taxon>Eukaryota</taxon>
        <taxon>Fungi</taxon>
        <taxon>Dikarya</taxon>
        <taxon>Ascomycota</taxon>
        <taxon>Pezizomycotina</taxon>
        <taxon>Eurotiomycetes</taxon>
        <taxon>Eurotiomycetidae</taxon>
        <taxon>Eurotiales</taxon>
        <taxon>Aspergillaceae</taxon>
        <taxon>Aspergillus</taxon>
        <taxon>Aspergillus subgen. Circumdati</taxon>
    </lineage>
</organism>
<keyword evidence="10" id="KW-0119">Carbohydrate metabolism</keyword>